<dbReference type="Gene3D" id="3.30.750.24">
    <property type="entry name" value="STAS domain"/>
    <property type="match status" value="1"/>
</dbReference>
<feature type="transmembrane region" description="Helical" evidence="5">
    <location>
        <begin position="46"/>
        <end position="62"/>
    </location>
</feature>
<dbReference type="PROSITE" id="PS50801">
    <property type="entry name" value="STAS"/>
    <property type="match status" value="1"/>
</dbReference>
<feature type="transmembrane region" description="Helical" evidence="5">
    <location>
        <begin position="199"/>
        <end position="218"/>
    </location>
</feature>
<proteinExistence type="predicted"/>
<evidence type="ECO:0000313" key="7">
    <source>
        <dbReference type="EMBL" id="WWD81571.1"/>
    </source>
</evidence>
<keyword evidence="3 5" id="KW-1133">Transmembrane helix</keyword>
<comment type="subcellular location">
    <subcellularLocation>
        <location evidence="1">Membrane</location>
        <topology evidence="1">Multi-pass membrane protein</topology>
    </subcellularLocation>
</comment>
<feature type="transmembrane region" description="Helical" evidence="5">
    <location>
        <begin position="128"/>
        <end position="146"/>
    </location>
</feature>
<dbReference type="EMBL" id="CP144914">
    <property type="protein sequence ID" value="WWD81571.1"/>
    <property type="molecule type" value="Genomic_DNA"/>
</dbReference>
<organism evidence="7 8">
    <name type="scientific">Alkalicoccus halolimnae</name>
    <dbReference type="NCBI Taxonomy" id="1667239"/>
    <lineage>
        <taxon>Bacteria</taxon>
        <taxon>Bacillati</taxon>
        <taxon>Bacillota</taxon>
        <taxon>Bacilli</taxon>
        <taxon>Bacillales</taxon>
        <taxon>Bacillaceae</taxon>
        <taxon>Alkalicoccus</taxon>
    </lineage>
</organism>
<keyword evidence="4 5" id="KW-0472">Membrane</keyword>
<accession>A0A5C7F605</accession>
<dbReference type="PANTHER" id="PTHR11814">
    <property type="entry name" value="SULFATE TRANSPORTER"/>
    <property type="match status" value="1"/>
</dbReference>
<dbReference type="NCBIfam" id="TIGR00815">
    <property type="entry name" value="sulP"/>
    <property type="match status" value="1"/>
</dbReference>
<dbReference type="GO" id="GO:0016020">
    <property type="term" value="C:membrane"/>
    <property type="evidence" value="ECO:0007669"/>
    <property type="project" value="UniProtKB-SubCell"/>
</dbReference>
<keyword evidence="8" id="KW-1185">Reference proteome</keyword>
<dbReference type="InterPro" id="IPR002645">
    <property type="entry name" value="STAS_dom"/>
</dbReference>
<dbReference type="GO" id="GO:0055085">
    <property type="term" value="P:transmembrane transport"/>
    <property type="evidence" value="ECO:0007669"/>
    <property type="project" value="InterPro"/>
</dbReference>
<feature type="transmembrane region" description="Helical" evidence="5">
    <location>
        <begin position="175"/>
        <end position="192"/>
    </location>
</feature>
<evidence type="ECO:0000256" key="1">
    <source>
        <dbReference type="ARBA" id="ARBA00004141"/>
    </source>
</evidence>
<dbReference type="Proteomes" id="UP000321816">
    <property type="component" value="Chromosome"/>
</dbReference>
<feature type="transmembrane region" description="Helical" evidence="5">
    <location>
        <begin position="322"/>
        <end position="343"/>
    </location>
</feature>
<dbReference type="AlphaFoldDB" id="A0A5C7F605"/>
<evidence type="ECO:0000256" key="5">
    <source>
        <dbReference type="SAM" id="Phobius"/>
    </source>
</evidence>
<evidence type="ECO:0000256" key="2">
    <source>
        <dbReference type="ARBA" id="ARBA00022692"/>
    </source>
</evidence>
<dbReference type="CDD" id="cd07042">
    <property type="entry name" value="STAS_SulP_like_sulfate_transporter"/>
    <property type="match status" value="1"/>
</dbReference>
<evidence type="ECO:0000256" key="3">
    <source>
        <dbReference type="ARBA" id="ARBA00022989"/>
    </source>
</evidence>
<name>A0A5C7F605_9BACI</name>
<protein>
    <submittedName>
        <fullName evidence="7">Sulfate permease</fullName>
    </submittedName>
</protein>
<feature type="transmembrane region" description="Helical" evidence="5">
    <location>
        <begin position="238"/>
        <end position="259"/>
    </location>
</feature>
<gene>
    <name evidence="7" type="primary">sulP</name>
    <name evidence="7" type="ORF">FTX54_001290</name>
</gene>
<dbReference type="OrthoDB" id="9771198at2"/>
<feature type="domain" description="STAS" evidence="6">
    <location>
        <begin position="445"/>
        <end position="547"/>
    </location>
</feature>
<dbReference type="KEGG" id="ahal:FTX54_001290"/>
<reference evidence="7 8" key="1">
    <citation type="submission" date="2024-01" db="EMBL/GenBank/DDBJ databases">
        <title>Complete Genome Sequence of Alkalicoccus halolimnae BZ-SZ-XJ29T, a Moderately Halophilic Bacterium Isolated from a Salt Lake.</title>
        <authorList>
            <person name="Zhao B."/>
        </authorList>
    </citation>
    <scope>NUCLEOTIDE SEQUENCE [LARGE SCALE GENOMIC DNA]</scope>
    <source>
        <strain evidence="7 8">BZ-SZ-XJ29</strain>
    </source>
</reference>
<feature type="transmembrane region" description="Helical" evidence="5">
    <location>
        <begin position="379"/>
        <end position="410"/>
    </location>
</feature>
<dbReference type="InterPro" id="IPR011547">
    <property type="entry name" value="SLC26A/SulP_dom"/>
</dbReference>
<dbReference type="InterPro" id="IPR036513">
    <property type="entry name" value="STAS_dom_sf"/>
</dbReference>
<feature type="transmembrane region" description="Helical" evidence="5">
    <location>
        <begin position="69"/>
        <end position="88"/>
    </location>
</feature>
<feature type="transmembrane region" description="Helical" evidence="5">
    <location>
        <begin position="349"/>
        <end position="367"/>
    </location>
</feature>
<feature type="transmembrane region" description="Helical" evidence="5">
    <location>
        <begin position="94"/>
        <end position="116"/>
    </location>
</feature>
<evidence type="ECO:0000256" key="4">
    <source>
        <dbReference type="ARBA" id="ARBA00023136"/>
    </source>
</evidence>
<feature type="transmembrane region" description="Helical" evidence="5">
    <location>
        <begin position="20"/>
        <end position="40"/>
    </location>
</feature>
<sequence length="555" mass="59842">MRNILDLPENYGKGAVRQDVTAGITVLVMLIPQSMAYAMLAGLPPVMGLYASIIPLIIYALFGTSRYLAVGPVAMASILVFSGVSQLAEPMSGGYIEMVILLTLMVGGIQLVLGLLNAGALMKFVSKNVIAGFTSAVAIIIGLSQIGNLLGVDVSGQNQAAGLIAELGSRIQETHLMTAGLGAAALLILITGKKIKTRLPVPLLVVTGGIVFVSMLRLDQTGMEIVGEVPAGLPGLELPVFTFSAFQQLLPTALTIAFISMMESLAITKSLAKENEPPIDVNKELRAIGLSNAIGSLFSAYPVTGSFSRSAVNAGAGAVSKLAMLITAAGVVVTILFMTELFYFLPQSILAAIIIASVAGLVNFSSLSEAWKVKREDAWVWLTAFTATLVIGIQWGLLIGVVISLCLLIHRIAHPHIVEVGWNPASKTYRDLERFPGGLVISPFVLLRIDGRIHFSNMQYVENILLEKIPHEDKKVMILDMGGVNDIDTSGIEVIERVFYRMKEKGSDVYFASLKGPVRDSLRHSRMTQLYPEYFTMRSMDQVVQDKKPDIDYMI</sequence>
<dbReference type="InterPro" id="IPR001902">
    <property type="entry name" value="SLC26A/SulP_fam"/>
</dbReference>
<dbReference type="RefSeq" id="WP_147804279.1">
    <property type="nucleotide sequence ID" value="NZ_CP144914.1"/>
</dbReference>
<dbReference type="SUPFAM" id="SSF52091">
    <property type="entry name" value="SpoIIaa-like"/>
    <property type="match status" value="1"/>
</dbReference>
<evidence type="ECO:0000259" key="6">
    <source>
        <dbReference type="PROSITE" id="PS50801"/>
    </source>
</evidence>
<dbReference type="Pfam" id="PF01740">
    <property type="entry name" value="STAS"/>
    <property type="match status" value="1"/>
</dbReference>
<evidence type="ECO:0000313" key="8">
    <source>
        <dbReference type="Proteomes" id="UP000321816"/>
    </source>
</evidence>
<keyword evidence="2 5" id="KW-0812">Transmembrane</keyword>
<dbReference type="Pfam" id="PF00916">
    <property type="entry name" value="Sulfate_transp"/>
    <property type="match status" value="1"/>
</dbReference>